<accession>A0ABT6FS98</accession>
<organism evidence="1 2">
    <name type="scientific">Galbibacter pacificus</name>
    <dbReference type="NCBI Taxonomy" id="2996052"/>
    <lineage>
        <taxon>Bacteria</taxon>
        <taxon>Pseudomonadati</taxon>
        <taxon>Bacteroidota</taxon>
        <taxon>Flavobacteriia</taxon>
        <taxon>Flavobacteriales</taxon>
        <taxon>Flavobacteriaceae</taxon>
        <taxon>Galbibacter</taxon>
    </lineage>
</organism>
<comment type="caution">
    <text evidence="1">The sequence shown here is derived from an EMBL/GenBank/DDBJ whole genome shotgun (WGS) entry which is preliminary data.</text>
</comment>
<gene>
    <name evidence="1" type="ORF">OSR52_09710</name>
</gene>
<reference evidence="1" key="1">
    <citation type="submission" date="2022-11" db="EMBL/GenBank/DDBJ databases">
        <title>High-quality draft genome sequence of Galbibacter sp. strain CMA-7.</title>
        <authorList>
            <person name="Wei L."/>
            <person name="Dong C."/>
            <person name="Shao Z."/>
        </authorList>
    </citation>
    <scope>NUCLEOTIDE SEQUENCE</scope>
    <source>
        <strain evidence="1">CMA-7</strain>
    </source>
</reference>
<dbReference type="Proteomes" id="UP001153642">
    <property type="component" value="Unassembled WGS sequence"/>
</dbReference>
<proteinExistence type="predicted"/>
<protein>
    <submittedName>
        <fullName evidence="1">DUF5829 family protein</fullName>
    </submittedName>
</protein>
<dbReference type="EMBL" id="JAPMUA010000003">
    <property type="protein sequence ID" value="MDG3586144.1"/>
    <property type="molecule type" value="Genomic_DNA"/>
</dbReference>
<dbReference type="Pfam" id="PF19147">
    <property type="entry name" value="DUF5829"/>
    <property type="match status" value="1"/>
</dbReference>
<evidence type="ECO:0000313" key="2">
    <source>
        <dbReference type="Proteomes" id="UP001153642"/>
    </source>
</evidence>
<dbReference type="RefSeq" id="WP_277899944.1">
    <property type="nucleotide sequence ID" value="NZ_JAPMUA010000003.1"/>
</dbReference>
<dbReference type="InterPro" id="IPR043869">
    <property type="entry name" value="DUF5829"/>
</dbReference>
<sequence>MNFYSQFLLLIMLLIVSCKGKTDNANDKPFSKDKIVEYFGKDVSKVVFNHLYVVVDSLSYAKFMENKEWRNSYASMDMGLPNFQEANKTAASCYVRGHKHYIEILGPNNIFSEPVGKSGLGYSLENKDEHFHLGIEPRLKANGTSYLSANETVDMPFGDTKQTWFKAFYTPSPGTALYTWYAFYNPSFLEVLYGDDYTTYSRETYLKGSYTNEKLFQGVEKLELICTIKDYNRIAQEMRHLGCELIKKENETLSIASGDIVISISPSTKVEFSRVNKLYCKLNNLNYEQVELGNLLIKNNGKESVWDFSKLYK</sequence>
<name>A0ABT6FS98_9FLAO</name>
<evidence type="ECO:0000313" key="1">
    <source>
        <dbReference type="EMBL" id="MDG3586144.1"/>
    </source>
</evidence>
<keyword evidence="2" id="KW-1185">Reference proteome</keyword>